<organism evidence="1 2">
    <name type="scientific">Rhizoctonia solani</name>
    <dbReference type="NCBI Taxonomy" id="456999"/>
    <lineage>
        <taxon>Eukaryota</taxon>
        <taxon>Fungi</taxon>
        <taxon>Dikarya</taxon>
        <taxon>Basidiomycota</taxon>
        <taxon>Agaricomycotina</taxon>
        <taxon>Agaricomycetes</taxon>
        <taxon>Cantharellales</taxon>
        <taxon>Ceratobasidiaceae</taxon>
        <taxon>Rhizoctonia</taxon>
    </lineage>
</organism>
<dbReference type="InterPro" id="IPR011333">
    <property type="entry name" value="SKP1/BTB/POZ_sf"/>
</dbReference>
<gene>
    <name evidence="1" type="ORF">RDB_LOCUS121444</name>
</gene>
<accession>A0A8H3CWS5</accession>
<protein>
    <recommendedName>
        <fullName evidence="3">BTB domain-containing protein</fullName>
    </recommendedName>
</protein>
<reference evidence="1" key="1">
    <citation type="submission" date="2021-01" db="EMBL/GenBank/DDBJ databases">
        <authorList>
            <person name="Kaushik A."/>
        </authorList>
    </citation>
    <scope>NUCLEOTIDE SEQUENCE</scope>
    <source>
        <strain evidence="1">AG3-1AP</strain>
    </source>
</reference>
<dbReference type="PANTHER" id="PTHR31758">
    <property type="entry name" value="BTB/POZ DOMAIN-CONTAINING PROTEIN YLR108C"/>
    <property type="match status" value="1"/>
</dbReference>
<comment type="caution">
    <text evidence="1">The sequence shown here is derived from an EMBL/GenBank/DDBJ whole genome shotgun (WGS) entry which is preliminary data.</text>
</comment>
<dbReference type="SUPFAM" id="SSF54695">
    <property type="entry name" value="POZ domain"/>
    <property type="match status" value="2"/>
</dbReference>
<evidence type="ECO:0008006" key="3">
    <source>
        <dbReference type="Google" id="ProtNLM"/>
    </source>
</evidence>
<dbReference type="AlphaFoldDB" id="A0A8H3CWS5"/>
<proteinExistence type="predicted"/>
<dbReference type="EMBL" id="CAJMWV010004696">
    <property type="protein sequence ID" value="CAE6502941.1"/>
    <property type="molecule type" value="Genomic_DNA"/>
</dbReference>
<dbReference type="Gene3D" id="3.30.710.10">
    <property type="entry name" value="Potassium Channel Kv1.1, Chain A"/>
    <property type="match status" value="2"/>
</dbReference>
<sequence>MEFSPKYTVSLSGKDFRLDQSQVEFDSPNYFTACFLGDFHEAQTRRIELSRDPDIFHLIASYLSGYSVLPLTDKKIPATMSPASTLYNLRADARFYQLQGLVKECDRFMNHTGIKNIKDNRFLVIGAKAYHNNDEMDSMEDYDYDPIRRIPTRANWRTYVTEEKLNQEPLNQLTTPQSAHGSRGLKMKSVVEGFVRSSIKDYRPLHWKLVGWWSKEQNERVNTVSELDEQANIYYLFMAQEYEQKYTVCLQGREFILRRSQIEFDSPNYFTSCFLGDFHEAETRRIELDRDPDLFRIVTSYLNGYTVLPLNEKSLPGSASLRPTLLNLRADAQFYQLDGLLKACDEELERRKSRCIVLGFSYRIIDGDLDEYWSYLKAWPAEAEWQAYVVEDSIGQGPLENLKQPRPSHKFELECMAAIERLASHSIKNYDPRRHVLVGWNEKETSGDENHTVYDVQIVYEDREAAF</sequence>
<dbReference type="PANTHER" id="PTHR31758:SF2">
    <property type="entry name" value="BTB_POZ DOMAIN-CONTAINING PROTEIN YLR108C"/>
    <property type="match status" value="1"/>
</dbReference>
<evidence type="ECO:0000313" key="2">
    <source>
        <dbReference type="Proteomes" id="UP000663831"/>
    </source>
</evidence>
<evidence type="ECO:0000313" key="1">
    <source>
        <dbReference type="EMBL" id="CAE6502941.1"/>
    </source>
</evidence>
<name>A0A8H3CWS5_9AGAM</name>
<dbReference type="Proteomes" id="UP000663831">
    <property type="component" value="Unassembled WGS sequence"/>
</dbReference>